<proteinExistence type="inferred from homology"/>
<comment type="catalytic activity">
    <reaction evidence="15">
        <text>13-(9Z-hexadecenoyloxy)-octadecanoate + H2O = 13-hydroxy-octadecanoate + (9Z)-hexadecenoate + H(+)</text>
        <dbReference type="Rhea" id="RHEA:52076"/>
        <dbReference type="ChEBI" id="CHEBI:15377"/>
        <dbReference type="ChEBI" id="CHEBI:15378"/>
        <dbReference type="ChEBI" id="CHEBI:32372"/>
        <dbReference type="ChEBI" id="CHEBI:136304"/>
        <dbReference type="ChEBI" id="CHEBI:136315"/>
    </reaction>
    <physiologicalReaction direction="left-to-right" evidence="15">
        <dbReference type="Rhea" id="RHEA:52077"/>
    </physiologicalReaction>
</comment>
<evidence type="ECO:0000256" key="10">
    <source>
        <dbReference type="ARBA" id="ARBA00048680"/>
    </source>
</evidence>
<dbReference type="Proteomes" id="UP001353858">
    <property type="component" value="Unassembled WGS sequence"/>
</dbReference>
<sequence length="359" mass="41776">MLQQSFHVCLVFYYIFSLWYDQMYVDLETLKPIKNQQIFKGRLQFLTIWNMFFYTMPFVPLLHIAQAIHFWFGCYYDWYYVNVPVEVHSMGVTYGATKKLKFLTFWNALLQATFFTVCVLNNFIGTNEILPKTKSSIRKLRDTMLAALAFPLSMFVGVTFWGIYAIDRELVFPKALDAFFPTWLNHVMHTNIMIFTLLQMYLSYHAYPSRKTCITILSTFMICYLVWILNKEYKNMPNSNIINAFRATGIYNAKTSGPDRNHLPINIFLESDLNKCRNQENNSVEILTTTDNEAQDEPTADPTAGPFEAFSTLTLVPIPGPSNESQTLTVEPLCQDSKISDKEKLLHKLITKIYNLRIF</sequence>
<accession>A0AAN7P047</accession>
<gene>
    <name evidence="18" type="ORF">RN001_013497</name>
</gene>
<dbReference type="GO" id="GO:0012505">
    <property type="term" value="C:endomembrane system"/>
    <property type="evidence" value="ECO:0007669"/>
    <property type="project" value="UniProtKB-SubCell"/>
</dbReference>
<dbReference type="PANTHER" id="PTHR10989:SF16">
    <property type="entry name" value="AT02829P-RELATED"/>
    <property type="match status" value="1"/>
</dbReference>
<keyword evidence="6 17" id="KW-0472">Membrane</keyword>
<comment type="similarity">
    <text evidence="3">Belongs to the AIG1 family.</text>
</comment>
<evidence type="ECO:0000256" key="5">
    <source>
        <dbReference type="ARBA" id="ARBA00022989"/>
    </source>
</evidence>
<dbReference type="InterPro" id="IPR006838">
    <property type="entry name" value="ADTRP_AIG1"/>
</dbReference>
<protein>
    <submittedName>
        <fullName evidence="18">Uncharacterized protein</fullName>
    </submittedName>
</protein>
<comment type="catalytic activity">
    <reaction evidence="9">
        <text>9-hexadecanoyloxy-octadecanoate + H2O = 9-hydroxy-octadecanoate + hexadecanoate + H(+)</text>
        <dbReference type="Rhea" id="RHEA:52052"/>
        <dbReference type="ChEBI" id="CHEBI:7896"/>
        <dbReference type="ChEBI" id="CHEBI:15377"/>
        <dbReference type="ChEBI" id="CHEBI:15378"/>
        <dbReference type="ChEBI" id="CHEBI:83670"/>
        <dbReference type="ChEBI" id="CHEBI:136286"/>
    </reaction>
    <physiologicalReaction direction="left-to-right" evidence="9">
        <dbReference type="Rhea" id="RHEA:52053"/>
    </physiologicalReaction>
</comment>
<evidence type="ECO:0000256" key="7">
    <source>
        <dbReference type="ARBA" id="ARBA00047368"/>
    </source>
</evidence>
<evidence type="ECO:0000256" key="2">
    <source>
        <dbReference type="ARBA" id="ARBA00004127"/>
    </source>
</evidence>
<comment type="catalytic activity">
    <reaction evidence="13">
        <text>9-octadecanoyloxy-octadecanoate + H2O = 9-hydroxy-octadecanoate + octadecanoate + H(+)</text>
        <dbReference type="Rhea" id="RHEA:52096"/>
        <dbReference type="ChEBI" id="CHEBI:15377"/>
        <dbReference type="ChEBI" id="CHEBI:15378"/>
        <dbReference type="ChEBI" id="CHEBI:25629"/>
        <dbReference type="ChEBI" id="CHEBI:136286"/>
        <dbReference type="ChEBI" id="CHEBI:136373"/>
    </reaction>
    <physiologicalReaction direction="left-to-right" evidence="13">
        <dbReference type="Rhea" id="RHEA:52097"/>
    </physiologicalReaction>
</comment>
<evidence type="ECO:0000256" key="12">
    <source>
        <dbReference type="ARBA" id="ARBA00048800"/>
    </source>
</evidence>
<evidence type="ECO:0000256" key="6">
    <source>
        <dbReference type="ARBA" id="ARBA00023136"/>
    </source>
</evidence>
<evidence type="ECO:0000256" key="1">
    <source>
        <dbReference type="ARBA" id="ARBA00000923"/>
    </source>
</evidence>
<evidence type="ECO:0000256" key="4">
    <source>
        <dbReference type="ARBA" id="ARBA00022692"/>
    </source>
</evidence>
<feature type="transmembrane region" description="Helical" evidence="17">
    <location>
        <begin position="211"/>
        <end position="229"/>
    </location>
</feature>
<comment type="catalytic activity">
    <reaction evidence="11">
        <text>12-(9Z-octadecenoyloxy)-octadecanoate + H2O = 12-hydroxyoctadecanoate + (9Z)-octadecenoate + H(+)</text>
        <dbReference type="Rhea" id="RHEA:52060"/>
        <dbReference type="ChEBI" id="CHEBI:15377"/>
        <dbReference type="ChEBI" id="CHEBI:15378"/>
        <dbReference type="ChEBI" id="CHEBI:30823"/>
        <dbReference type="ChEBI" id="CHEBI:84201"/>
        <dbReference type="ChEBI" id="CHEBI:136302"/>
    </reaction>
    <physiologicalReaction direction="left-to-right" evidence="11">
        <dbReference type="Rhea" id="RHEA:52061"/>
    </physiologicalReaction>
</comment>
<evidence type="ECO:0000256" key="17">
    <source>
        <dbReference type="SAM" id="Phobius"/>
    </source>
</evidence>
<dbReference type="Pfam" id="PF04750">
    <property type="entry name" value="Far-17a_AIG1"/>
    <property type="match status" value="1"/>
</dbReference>
<evidence type="ECO:0000313" key="19">
    <source>
        <dbReference type="Proteomes" id="UP001353858"/>
    </source>
</evidence>
<dbReference type="AlphaFoldDB" id="A0AAN7P047"/>
<comment type="catalytic activity">
    <reaction evidence="12">
        <text>9-(9Z-octadecenoyloxy)-octadecanoate + H2O = 9-hydroxy-octadecanoate + (9Z)-octadecenoate + H(+)</text>
        <dbReference type="Rhea" id="RHEA:52048"/>
        <dbReference type="ChEBI" id="CHEBI:15377"/>
        <dbReference type="ChEBI" id="CHEBI:15378"/>
        <dbReference type="ChEBI" id="CHEBI:30823"/>
        <dbReference type="ChEBI" id="CHEBI:136282"/>
        <dbReference type="ChEBI" id="CHEBI:136286"/>
    </reaction>
    <physiologicalReaction direction="left-to-right" evidence="12">
        <dbReference type="Rhea" id="RHEA:52049"/>
    </physiologicalReaction>
</comment>
<evidence type="ECO:0000256" key="16">
    <source>
        <dbReference type="ARBA" id="ARBA00049428"/>
    </source>
</evidence>
<organism evidence="18 19">
    <name type="scientific">Aquatica leii</name>
    <dbReference type="NCBI Taxonomy" id="1421715"/>
    <lineage>
        <taxon>Eukaryota</taxon>
        <taxon>Metazoa</taxon>
        <taxon>Ecdysozoa</taxon>
        <taxon>Arthropoda</taxon>
        <taxon>Hexapoda</taxon>
        <taxon>Insecta</taxon>
        <taxon>Pterygota</taxon>
        <taxon>Neoptera</taxon>
        <taxon>Endopterygota</taxon>
        <taxon>Coleoptera</taxon>
        <taxon>Polyphaga</taxon>
        <taxon>Elateriformia</taxon>
        <taxon>Elateroidea</taxon>
        <taxon>Lampyridae</taxon>
        <taxon>Luciolinae</taxon>
        <taxon>Aquatica</taxon>
    </lineage>
</organism>
<comment type="subcellular location">
    <subcellularLocation>
        <location evidence="2">Endomembrane system</location>
        <topology evidence="2">Multi-pass membrane protein</topology>
    </subcellularLocation>
</comment>
<comment type="catalytic activity">
    <reaction evidence="16">
        <text>12-(9Z-hexadecenoyloxy)-octadecanoate + H2O = 12-hydroxyoctadecanoate + (9Z)-hexadecenoate + H(+)</text>
        <dbReference type="Rhea" id="RHEA:52072"/>
        <dbReference type="ChEBI" id="CHEBI:15377"/>
        <dbReference type="ChEBI" id="CHEBI:15378"/>
        <dbReference type="ChEBI" id="CHEBI:32372"/>
        <dbReference type="ChEBI" id="CHEBI:84201"/>
        <dbReference type="ChEBI" id="CHEBI:136312"/>
    </reaction>
    <physiologicalReaction direction="left-to-right" evidence="16">
        <dbReference type="Rhea" id="RHEA:52073"/>
    </physiologicalReaction>
</comment>
<feature type="transmembrane region" description="Helical" evidence="17">
    <location>
        <begin position="46"/>
        <end position="72"/>
    </location>
</feature>
<evidence type="ECO:0000256" key="15">
    <source>
        <dbReference type="ARBA" id="ARBA00049322"/>
    </source>
</evidence>
<dbReference type="PANTHER" id="PTHR10989">
    <property type="entry name" value="ANDROGEN-INDUCED PROTEIN 1-RELATED"/>
    <property type="match status" value="1"/>
</dbReference>
<comment type="catalytic activity">
    <reaction evidence="10">
        <text>12-octadecanoyloxy-octadecanoate + H2O = 12-hydroxyoctadecanoate + octadecanoate + H(+)</text>
        <dbReference type="Rhea" id="RHEA:52080"/>
        <dbReference type="ChEBI" id="CHEBI:15377"/>
        <dbReference type="ChEBI" id="CHEBI:15378"/>
        <dbReference type="ChEBI" id="CHEBI:25629"/>
        <dbReference type="ChEBI" id="CHEBI:84201"/>
        <dbReference type="ChEBI" id="CHEBI:136330"/>
    </reaction>
    <physiologicalReaction direction="left-to-right" evidence="10">
        <dbReference type="Rhea" id="RHEA:52081"/>
    </physiologicalReaction>
</comment>
<reference evidence="19" key="1">
    <citation type="submission" date="2023-01" db="EMBL/GenBank/DDBJ databases">
        <title>Key to firefly adult light organ development and bioluminescence: homeobox transcription factors regulate luciferase expression and transportation to peroxisome.</title>
        <authorList>
            <person name="Fu X."/>
        </authorList>
    </citation>
    <scope>NUCLEOTIDE SEQUENCE [LARGE SCALE GENOMIC DNA]</scope>
</reference>
<comment type="caution">
    <text evidence="18">The sequence shown here is derived from an EMBL/GenBank/DDBJ whole genome shotgun (WGS) entry which is preliminary data.</text>
</comment>
<keyword evidence="5 17" id="KW-1133">Transmembrane helix</keyword>
<keyword evidence="19" id="KW-1185">Reference proteome</keyword>
<feature type="transmembrane region" description="Helical" evidence="17">
    <location>
        <begin position="186"/>
        <end position="204"/>
    </location>
</feature>
<feature type="transmembrane region" description="Helical" evidence="17">
    <location>
        <begin position="105"/>
        <end position="124"/>
    </location>
</feature>
<keyword evidence="4 17" id="KW-0812">Transmembrane</keyword>
<evidence type="ECO:0000256" key="14">
    <source>
        <dbReference type="ARBA" id="ARBA00049296"/>
    </source>
</evidence>
<comment type="catalytic activity">
    <reaction evidence="8">
        <text>13-octadecanoyloxy-octadecanoate + H2O = 13-hydroxy-octadecanoate + octadecanoate + H(+)</text>
        <dbReference type="Rhea" id="RHEA:52084"/>
        <dbReference type="ChEBI" id="CHEBI:15377"/>
        <dbReference type="ChEBI" id="CHEBI:15378"/>
        <dbReference type="ChEBI" id="CHEBI:25629"/>
        <dbReference type="ChEBI" id="CHEBI:136304"/>
        <dbReference type="ChEBI" id="CHEBI:136335"/>
    </reaction>
    <physiologicalReaction direction="left-to-right" evidence="8">
        <dbReference type="Rhea" id="RHEA:52085"/>
    </physiologicalReaction>
</comment>
<name>A0AAN7P047_9COLE</name>
<evidence type="ECO:0000256" key="8">
    <source>
        <dbReference type="ARBA" id="ARBA00047427"/>
    </source>
</evidence>
<comment type="catalytic activity">
    <reaction evidence="7">
        <text>12-hexadecanoyloxy-octadecanoate + H2O = 12-hydroxyoctadecanoate + hexadecanoate + H(+)</text>
        <dbReference type="Rhea" id="RHEA:52056"/>
        <dbReference type="ChEBI" id="CHEBI:7896"/>
        <dbReference type="ChEBI" id="CHEBI:15377"/>
        <dbReference type="ChEBI" id="CHEBI:15378"/>
        <dbReference type="ChEBI" id="CHEBI:83677"/>
        <dbReference type="ChEBI" id="CHEBI:84201"/>
    </reaction>
    <physiologicalReaction direction="left-to-right" evidence="7">
        <dbReference type="Rhea" id="RHEA:52057"/>
    </physiologicalReaction>
</comment>
<dbReference type="GO" id="GO:0016020">
    <property type="term" value="C:membrane"/>
    <property type="evidence" value="ECO:0007669"/>
    <property type="project" value="InterPro"/>
</dbReference>
<evidence type="ECO:0000313" key="18">
    <source>
        <dbReference type="EMBL" id="KAK4874137.1"/>
    </source>
</evidence>
<dbReference type="EMBL" id="JARPUR010000006">
    <property type="protein sequence ID" value="KAK4874137.1"/>
    <property type="molecule type" value="Genomic_DNA"/>
</dbReference>
<evidence type="ECO:0000256" key="11">
    <source>
        <dbReference type="ARBA" id="ARBA00048701"/>
    </source>
</evidence>
<evidence type="ECO:0000256" key="9">
    <source>
        <dbReference type="ARBA" id="ARBA00047863"/>
    </source>
</evidence>
<feature type="transmembrane region" description="Helical" evidence="17">
    <location>
        <begin position="145"/>
        <end position="166"/>
    </location>
</feature>
<comment type="catalytic activity">
    <reaction evidence="14">
        <text>13-(9Z-octadecenoyloxy)-octadecanoate + H2O = 13-hydroxy-octadecanoate + (9Z)-octadecenoate + H(+)</text>
        <dbReference type="Rhea" id="RHEA:52064"/>
        <dbReference type="ChEBI" id="CHEBI:15377"/>
        <dbReference type="ChEBI" id="CHEBI:15378"/>
        <dbReference type="ChEBI" id="CHEBI:30823"/>
        <dbReference type="ChEBI" id="CHEBI:136303"/>
        <dbReference type="ChEBI" id="CHEBI:136304"/>
    </reaction>
    <physiologicalReaction direction="left-to-right" evidence="14">
        <dbReference type="Rhea" id="RHEA:52065"/>
    </physiologicalReaction>
</comment>
<evidence type="ECO:0000256" key="3">
    <source>
        <dbReference type="ARBA" id="ARBA00009300"/>
    </source>
</evidence>
<evidence type="ECO:0000256" key="13">
    <source>
        <dbReference type="ARBA" id="ARBA00049221"/>
    </source>
</evidence>
<comment type="catalytic activity">
    <reaction evidence="1">
        <text>9-(9Z-hexadecenoyloxy)-octadecanoate + H2O = (9Z)-hexadecenoate + 9-hydroxy-octadecanoate + H(+)</text>
        <dbReference type="Rhea" id="RHEA:52068"/>
        <dbReference type="ChEBI" id="CHEBI:15377"/>
        <dbReference type="ChEBI" id="CHEBI:15378"/>
        <dbReference type="ChEBI" id="CHEBI:32372"/>
        <dbReference type="ChEBI" id="CHEBI:136286"/>
        <dbReference type="ChEBI" id="CHEBI:136309"/>
    </reaction>
    <physiologicalReaction direction="left-to-right" evidence="1">
        <dbReference type="Rhea" id="RHEA:52069"/>
    </physiologicalReaction>
</comment>